<evidence type="ECO:0000256" key="3">
    <source>
        <dbReference type="ARBA" id="ARBA00022737"/>
    </source>
</evidence>
<protein>
    <recommendedName>
        <fullName evidence="9">Mitochondrial carrier</fullName>
    </recommendedName>
</protein>
<dbReference type="PANTHER" id="PTHR45624:SF12">
    <property type="entry name" value="MITOCHONDRIAL ORNITHINE TRANSPORTER 1"/>
    <property type="match status" value="1"/>
</dbReference>
<dbReference type="InterPro" id="IPR050567">
    <property type="entry name" value="Mitochondrial_Carrier"/>
</dbReference>
<evidence type="ECO:0008006" key="9">
    <source>
        <dbReference type="Google" id="ProtNLM"/>
    </source>
</evidence>
<feature type="transmembrane region" description="Helical" evidence="6">
    <location>
        <begin position="249"/>
        <end position="271"/>
    </location>
</feature>
<comment type="similarity">
    <text evidence="1">Belongs to the mitochondrial carrier (TC 2.A.29) family.</text>
</comment>
<reference evidence="7 8" key="1">
    <citation type="journal article" date="2018" name="Mol. Biol. Evol.">
        <title>Broad Genomic Sampling Reveals a Smut Pathogenic Ancestry of the Fungal Clade Ustilaginomycotina.</title>
        <authorList>
            <person name="Kijpornyongpan T."/>
            <person name="Mondo S.J."/>
            <person name="Barry K."/>
            <person name="Sandor L."/>
            <person name="Lee J."/>
            <person name="Lipzen A."/>
            <person name="Pangilinan J."/>
            <person name="LaButti K."/>
            <person name="Hainaut M."/>
            <person name="Henrissat B."/>
            <person name="Grigoriev I.V."/>
            <person name="Spatafora J.W."/>
            <person name="Aime M.C."/>
        </authorList>
    </citation>
    <scope>NUCLEOTIDE SEQUENCE [LARGE SCALE GENOMIC DNA]</scope>
    <source>
        <strain evidence="7 8">MCA 5214</strain>
    </source>
</reference>
<proteinExistence type="inferred from homology"/>
<feature type="transmembrane region" description="Helical" evidence="6">
    <location>
        <begin position="12"/>
        <end position="33"/>
    </location>
</feature>
<dbReference type="PANTHER" id="PTHR45624">
    <property type="entry name" value="MITOCHONDRIAL BASIC AMINO ACIDS TRANSPORTER-RELATED"/>
    <property type="match status" value="1"/>
</dbReference>
<feature type="transmembrane region" description="Helical" evidence="6">
    <location>
        <begin position="312"/>
        <end position="331"/>
    </location>
</feature>
<accession>A0A316UK31</accession>
<keyword evidence="4 6" id="KW-1133">Transmembrane helix</keyword>
<gene>
    <name evidence="7" type="ORF">BDZ90DRAFT_265486</name>
</gene>
<evidence type="ECO:0000256" key="4">
    <source>
        <dbReference type="ARBA" id="ARBA00022989"/>
    </source>
</evidence>
<dbReference type="EMBL" id="KZ819675">
    <property type="protein sequence ID" value="PWN25589.1"/>
    <property type="molecule type" value="Genomic_DNA"/>
</dbReference>
<dbReference type="GeneID" id="37030491"/>
<feature type="region of interest" description="Disordered" evidence="5">
    <location>
        <begin position="343"/>
        <end position="536"/>
    </location>
</feature>
<organism evidence="7 8">
    <name type="scientific">Jaminaea rosea</name>
    <dbReference type="NCBI Taxonomy" id="1569628"/>
    <lineage>
        <taxon>Eukaryota</taxon>
        <taxon>Fungi</taxon>
        <taxon>Dikarya</taxon>
        <taxon>Basidiomycota</taxon>
        <taxon>Ustilaginomycotina</taxon>
        <taxon>Exobasidiomycetes</taxon>
        <taxon>Microstromatales</taxon>
        <taxon>Microstromatales incertae sedis</taxon>
        <taxon>Jaminaea</taxon>
    </lineage>
</organism>
<dbReference type="AlphaFoldDB" id="A0A316UK31"/>
<evidence type="ECO:0000256" key="1">
    <source>
        <dbReference type="ARBA" id="ARBA00006375"/>
    </source>
</evidence>
<dbReference type="OrthoDB" id="21292at2759"/>
<evidence type="ECO:0000256" key="5">
    <source>
        <dbReference type="SAM" id="MobiDB-lite"/>
    </source>
</evidence>
<evidence type="ECO:0000256" key="2">
    <source>
        <dbReference type="ARBA" id="ARBA00022448"/>
    </source>
</evidence>
<keyword evidence="6" id="KW-0812">Transmembrane</keyword>
<keyword evidence="2" id="KW-0813">Transport</keyword>
<feature type="transmembrane region" description="Helical" evidence="6">
    <location>
        <begin position="191"/>
        <end position="210"/>
    </location>
</feature>
<keyword evidence="6" id="KW-0472">Membrane</keyword>
<feature type="compositionally biased region" description="Low complexity" evidence="5">
    <location>
        <begin position="407"/>
        <end position="423"/>
    </location>
</feature>
<dbReference type="RefSeq" id="XP_025360201.1">
    <property type="nucleotide sequence ID" value="XM_025508668.1"/>
</dbReference>
<dbReference type="GO" id="GO:0000064">
    <property type="term" value="F:L-ornithine transmembrane transporter activity"/>
    <property type="evidence" value="ECO:0007669"/>
    <property type="project" value="TreeGrafter"/>
</dbReference>
<dbReference type="GO" id="GO:0005739">
    <property type="term" value="C:mitochondrion"/>
    <property type="evidence" value="ECO:0007669"/>
    <property type="project" value="TreeGrafter"/>
</dbReference>
<feature type="compositionally biased region" description="Acidic residues" evidence="5">
    <location>
        <begin position="432"/>
        <end position="446"/>
    </location>
</feature>
<feature type="compositionally biased region" description="Low complexity" evidence="5">
    <location>
        <begin position="343"/>
        <end position="367"/>
    </location>
</feature>
<evidence type="ECO:0000256" key="6">
    <source>
        <dbReference type="SAM" id="Phobius"/>
    </source>
</evidence>
<dbReference type="GO" id="GO:1990575">
    <property type="term" value="P:mitochondrial L-ornithine transmembrane transport"/>
    <property type="evidence" value="ECO:0007669"/>
    <property type="project" value="TreeGrafter"/>
</dbReference>
<feature type="compositionally biased region" description="Polar residues" evidence="5">
    <location>
        <begin position="520"/>
        <end position="529"/>
    </location>
</feature>
<dbReference type="Proteomes" id="UP000245884">
    <property type="component" value="Unassembled WGS sequence"/>
</dbReference>
<keyword evidence="3" id="KW-0677">Repeat</keyword>
<name>A0A316UK31_9BASI</name>
<sequence>MPAQSPPYLQPLLLAVGGFVSLVLLYFLSYYILTLAFASLIIGLSISISVMMSQPFTGALVRLRANYLPKAVSLDNVLEDGAGAGSGANGPGLSASEGNDDGATTRKISAYFLKQGKHGAKIGPVVSGILPMLLRTKRLEGWQGVYKGSIPVGCQLFLLAIVTSTLFDVDGHSTAGAGGGYKAAPTAPGHFGFFGNLAFMTFVAIVSLPLNVLTYRAIVHPTVLPFGGPSALRHALQSLLTPSELARPWTLYLIPGLLPATFIHIGWVGLLTRLLRHLLVPSLGGLAEAEPASPDQTDYSGPNSSMKAVDPLGLVVFLAWCLFSVVALSPMEVVTIRLATQGAGAMQQEQEGRRGYSSSAGGATYSRLATQDGPASYSHQASVGRNGGGGSNAFKDGPPADKPLPSEPAQANGNGENAAQEAPTPSRPSFAIDEEAAADEEDDDDAATAKDPLTGGANGAEGVKANGSSTPQSSTPQQTQPQASRQPFVDGGDQPYPQPAQAPYSSALEPPEPVIALRPVSTSSYSQAGPTGAADTDVVQPYNGFRDCLDKLVDEEGVEALYRGAWVTGLGALLGALT</sequence>
<evidence type="ECO:0000313" key="7">
    <source>
        <dbReference type="EMBL" id="PWN25589.1"/>
    </source>
</evidence>
<evidence type="ECO:0000313" key="8">
    <source>
        <dbReference type="Proteomes" id="UP000245884"/>
    </source>
</evidence>
<feature type="compositionally biased region" description="Low complexity" evidence="5">
    <location>
        <begin position="468"/>
        <end position="482"/>
    </location>
</feature>
<keyword evidence="8" id="KW-1185">Reference proteome</keyword>
<dbReference type="STRING" id="1569628.A0A316UK31"/>
<feature type="transmembrane region" description="Helical" evidence="6">
    <location>
        <begin position="39"/>
        <end position="61"/>
    </location>
</feature>